<dbReference type="EMBL" id="VCGU01000009">
    <property type="protein sequence ID" value="TRY71108.1"/>
    <property type="molecule type" value="Genomic_DNA"/>
</dbReference>
<evidence type="ECO:0000256" key="11">
    <source>
        <dbReference type="RuleBase" id="RU361183"/>
    </source>
</evidence>
<evidence type="ECO:0000256" key="7">
    <source>
        <dbReference type="ARBA" id="ARBA00023145"/>
    </source>
</evidence>
<keyword evidence="9" id="KW-0325">Glycoprotein</keyword>
<dbReference type="InterPro" id="IPR024079">
    <property type="entry name" value="MetalloPept_cat_dom_sf"/>
</dbReference>
<evidence type="ECO:0000256" key="6">
    <source>
        <dbReference type="ARBA" id="ARBA00023049"/>
    </source>
</evidence>
<reference evidence="13 14" key="1">
    <citation type="journal article" date="2018" name="Nat. Ecol. Evol.">
        <title>Genomic signatures of mitonuclear coevolution across populations of Tigriopus californicus.</title>
        <authorList>
            <person name="Barreto F.S."/>
            <person name="Watson E.T."/>
            <person name="Lima T.G."/>
            <person name="Willett C.S."/>
            <person name="Edmands S."/>
            <person name="Li W."/>
            <person name="Burton R.S."/>
        </authorList>
    </citation>
    <scope>NUCLEOTIDE SEQUENCE [LARGE SCALE GENOMIC DNA]</scope>
    <source>
        <strain evidence="13 14">San Diego</strain>
    </source>
</reference>
<evidence type="ECO:0000256" key="4">
    <source>
        <dbReference type="ARBA" id="ARBA00022801"/>
    </source>
</evidence>
<feature type="binding site" evidence="10">
    <location>
        <position position="116"/>
    </location>
    <ligand>
        <name>Zn(2+)</name>
        <dbReference type="ChEBI" id="CHEBI:29105"/>
        <note>catalytic</note>
    </ligand>
</feature>
<dbReference type="InterPro" id="IPR034035">
    <property type="entry name" value="Astacin-like_dom"/>
</dbReference>
<dbReference type="GO" id="GO:0006508">
    <property type="term" value="P:proteolysis"/>
    <property type="evidence" value="ECO:0007669"/>
    <property type="project" value="UniProtKB-KW"/>
</dbReference>
<dbReference type="AlphaFoldDB" id="A0A553P0A1"/>
<keyword evidence="4 10" id="KW-0378">Hydrolase</keyword>
<dbReference type="CDD" id="cd04280">
    <property type="entry name" value="ZnMc_astacin_like"/>
    <property type="match status" value="1"/>
</dbReference>
<dbReference type="PANTHER" id="PTHR10127">
    <property type="entry name" value="DISCOIDIN, CUB, EGF, LAMININ , AND ZINC METALLOPROTEASE DOMAIN CONTAINING"/>
    <property type="match status" value="1"/>
</dbReference>
<dbReference type="OMA" id="ITQHELM"/>
<dbReference type="PRINTS" id="PR00480">
    <property type="entry name" value="ASTACIN"/>
</dbReference>
<keyword evidence="2 10" id="KW-0479">Metal-binding</keyword>
<dbReference type="Proteomes" id="UP000318571">
    <property type="component" value="Chromosome 9"/>
</dbReference>
<keyword evidence="8" id="KW-1015">Disulfide bond</keyword>
<dbReference type="Pfam" id="PF01400">
    <property type="entry name" value="Astacin"/>
    <property type="match status" value="1"/>
</dbReference>
<keyword evidence="5 10" id="KW-0862">Zinc</keyword>
<feature type="binding site" evidence="10">
    <location>
        <position position="106"/>
    </location>
    <ligand>
        <name>Zn(2+)</name>
        <dbReference type="ChEBI" id="CHEBI:29105"/>
        <note>catalytic</note>
    </ligand>
</feature>
<gene>
    <name evidence="13" type="ORF">TCAL_13681</name>
</gene>
<feature type="domain" description="Peptidase M12A" evidence="12">
    <location>
        <begin position="15"/>
        <end position="209"/>
    </location>
</feature>
<organism evidence="13 14">
    <name type="scientific">Tigriopus californicus</name>
    <name type="common">Marine copepod</name>
    <dbReference type="NCBI Taxonomy" id="6832"/>
    <lineage>
        <taxon>Eukaryota</taxon>
        <taxon>Metazoa</taxon>
        <taxon>Ecdysozoa</taxon>
        <taxon>Arthropoda</taxon>
        <taxon>Crustacea</taxon>
        <taxon>Multicrustacea</taxon>
        <taxon>Hexanauplia</taxon>
        <taxon>Copepoda</taxon>
        <taxon>Harpacticoida</taxon>
        <taxon>Harpacticidae</taxon>
        <taxon>Tigriopus</taxon>
    </lineage>
</organism>
<dbReference type="InterPro" id="IPR006026">
    <property type="entry name" value="Peptidase_Metallo"/>
</dbReference>
<dbReference type="PANTHER" id="PTHR10127:SF780">
    <property type="entry name" value="METALLOENDOPEPTIDASE"/>
    <property type="match status" value="1"/>
</dbReference>
<evidence type="ECO:0000256" key="5">
    <source>
        <dbReference type="ARBA" id="ARBA00022833"/>
    </source>
</evidence>
<keyword evidence="14" id="KW-1185">Reference proteome</keyword>
<evidence type="ECO:0000256" key="1">
    <source>
        <dbReference type="ARBA" id="ARBA00022670"/>
    </source>
</evidence>
<comment type="caution">
    <text evidence="13">The sequence shown here is derived from an EMBL/GenBank/DDBJ whole genome shotgun (WGS) entry which is preliminary data.</text>
</comment>
<dbReference type="FunFam" id="3.40.390.10:FF:000015">
    <property type="entry name" value="Meprin A subunit"/>
    <property type="match status" value="1"/>
</dbReference>
<dbReference type="PROSITE" id="PS51864">
    <property type="entry name" value="ASTACIN"/>
    <property type="match status" value="1"/>
</dbReference>
<dbReference type="SMART" id="SM00235">
    <property type="entry name" value="ZnMc"/>
    <property type="match status" value="1"/>
</dbReference>
<sequence>MLIHLPDVPEPEMRLSVNKRQSLWPNGLIPYVINDDIEPANRDIIISAMDQFEDKTCIRFIPRTTETTYTRFVTKRGCTSLLGYSWSPQEISLRSPMCMHVGIVMHELMHTLGFLHEQCRPDRDDYVTILWNNIEQDYWRQFKKRTTDESITLGLPYDYCSIMHYDDHAFTSNGKKTLVPLKKPSCELGQKIRLSPLDIKKVNILYNCPGYRTNVGPIITSTSKPTTTLYENEGRLNKDHK</sequence>
<dbReference type="InterPro" id="IPR001506">
    <property type="entry name" value="Peptidase_M12A"/>
</dbReference>
<evidence type="ECO:0000313" key="14">
    <source>
        <dbReference type="Proteomes" id="UP000318571"/>
    </source>
</evidence>
<keyword evidence="1 10" id="KW-0645">Protease</keyword>
<dbReference type="GO" id="GO:0004222">
    <property type="term" value="F:metalloendopeptidase activity"/>
    <property type="evidence" value="ECO:0007669"/>
    <property type="project" value="UniProtKB-UniRule"/>
</dbReference>
<dbReference type="SUPFAM" id="SSF55486">
    <property type="entry name" value="Metalloproteases ('zincins'), catalytic domain"/>
    <property type="match status" value="1"/>
</dbReference>
<proteinExistence type="predicted"/>
<comment type="caution">
    <text evidence="10">Lacks conserved residue(s) required for the propagation of feature annotation.</text>
</comment>
<dbReference type="EC" id="3.4.24.-" evidence="11"/>
<evidence type="ECO:0000256" key="10">
    <source>
        <dbReference type="PROSITE-ProRule" id="PRU01211"/>
    </source>
</evidence>
<evidence type="ECO:0000256" key="9">
    <source>
        <dbReference type="ARBA" id="ARBA00023180"/>
    </source>
</evidence>
<name>A0A553P0A1_TIGCA</name>
<dbReference type="STRING" id="6832.A0A553P0A1"/>
<evidence type="ECO:0000313" key="13">
    <source>
        <dbReference type="EMBL" id="TRY71108.1"/>
    </source>
</evidence>
<evidence type="ECO:0000259" key="12">
    <source>
        <dbReference type="PROSITE" id="PS51864"/>
    </source>
</evidence>
<keyword evidence="3" id="KW-0732">Signal</keyword>
<keyword evidence="7" id="KW-0865">Zymogen</keyword>
<dbReference type="Gene3D" id="3.40.390.10">
    <property type="entry name" value="Collagenase (Catalytic Domain)"/>
    <property type="match status" value="1"/>
</dbReference>
<accession>A0A553P0A1</accession>
<feature type="active site" evidence="10">
    <location>
        <position position="107"/>
    </location>
</feature>
<keyword evidence="6 10" id="KW-0482">Metalloprotease</keyword>
<protein>
    <recommendedName>
        <fullName evidence="11">Metalloendopeptidase</fullName>
        <ecNumber evidence="11">3.4.24.-</ecNumber>
    </recommendedName>
</protein>
<evidence type="ECO:0000256" key="2">
    <source>
        <dbReference type="ARBA" id="ARBA00022723"/>
    </source>
</evidence>
<evidence type="ECO:0000256" key="8">
    <source>
        <dbReference type="ARBA" id="ARBA00023157"/>
    </source>
</evidence>
<evidence type="ECO:0000256" key="3">
    <source>
        <dbReference type="ARBA" id="ARBA00022729"/>
    </source>
</evidence>
<comment type="cofactor">
    <cofactor evidence="10 11">
        <name>Zn(2+)</name>
        <dbReference type="ChEBI" id="CHEBI:29105"/>
    </cofactor>
    <text evidence="10 11">Binds 1 zinc ion per subunit.</text>
</comment>
<dbReference type="GO" id="GO:0008270">
    <property type="term" value="F:zinc ion binding"/>
    <property type="evidence" value="ECO:0007669"/>
    <property type="project" value="UniProtKB-UniRule"/>
</dbReference>
<feature type="binding site" evidence="10">
    <location>
        <position position="110"/>
    </location>
    <ligand>
        <name>Zn(2+)</name>
        <dbReference type="ChEBI" id="CHEBI:29105"/>
        <note>catalytic</note>
    </ligand>
</feature>